<dbReference type="CDD" id="cd11059">
    <property type="entry name" value="CYP_fungal"/>
    <property type="match status" value="1"/>
</dbReference>
<dbReference type="GO" id="GO:0016705">
    <property type="term" value="F:oxidoreductase activity, acting on paired donors, with incorporation or reduction of molecular oxygen"/>
    <property type="evidence" value="ECO:0007669"/>
    <property type="project" value="InterPro"/>
</dbReference>
<evidence type="ECO:0000256" key="4">
    <source>
        <dbReference type="ARBA" id="ARBA00022723"/>
    </source>
</evidence>
<evidence type="ECO:0000256" key="6">
    <source>
        <dbReference type="ARBA" id="ARBA00023004"/>
    </source>
</evidence>
<dbReference type="PROSITE" id="PS00086">
    <property type="entry name" value="CYTOCHROME_P450"/>
    <property type="match status" value="1"/>
</dbReference>
<keyword evidence="8" id="KW-0503">Monooxygenase</keyword>
<comment type="cofactor">
    <cofactor evidence="1 7">
        <name>heme</name>
        <dbReference type="ChEBI" id="CHEBI:30413"/>
    </cofactor>
</comment>
<keyword evidence="4 7" id="KW-0479">Metal-binding</keyword>
<dbReference type="GO" id="GO:0004497">
    <property type="term" value="F:monooxygenase activity"/>
    <property type="evidence" value="ECO:0007669"/>
    <property type="project" value="UniProtKB-KW"/>
</dbReference>
<organism evidence="9 10">
    <name type="scientific">Sarocladium strictum</name>
    <name type="common">Black bundle disease fungus</name>
    <name type="synonym">Acremonium strictum</name>
    <dbReference type="NCBI Taxonomy" id="5046"/>
    <lineage>
        <taxon>Eukaryota</taxon>
        <taxon>Fungi</taxon>
        <taxon>Dikarya</taxon>
        <taxon>Ascomycota</taxon>
        <taxon>Pezizomycotina</taxon>
        <taxon>Sordariomycetes</taxon>
        <taxon>Hypocreomycetidae</taxon>
        <taxon>Hypocreales</taxon>
        <taxon>Sarocladiaceae</taxon>
        <taxon>Sarocladium</taxon>
    </lineage>
</organism>
<evidence type="ECO:0000256" key="8">
    <source>
        <dbReference type="RuleBase" id="RU000461"/>
    </source>
</evidence>
<dbReference type="PRINTS" id="PR00385">
    <property type="entry name" value="P450"/>
</dbReference>
<dbReference type="Pfam" id="PF00067">
    <property type="entry name" value="p450"/>
    <property type="match status" value="1"/>
</dbReference>
<dbReference type="Gene3D" id="1.10.630.10">
    <property type="entry name" value="Cytochrome P450"/>
    <property type="match status" value="1"/>
</dbReference>
<evidence type="ECO:0000256" key="2">
    <source>
        <dbReference type="ARBA" id="ARBA00010617"/>
    </source>
</evidence>
<keyword evidence="5 8" id="KW-0560">Oxidoreductase</keyword>
<dbReference type="GO" id="GO:0020037">
    <property type="term" value="F:heme binding"/>
    <property type="evidence" value="ECO:0007669"/>
    <property type="project" value="InterPro"/>
</dbReference>
<evidence type="ECO:0000256" key="5">
    <source>
        <dbReference type="ARBA" id="ARBA00023002"/>
    </source>
</evidence>
<dbReference type="InterPro" id="IPR036396">
    <property type="entry name" value="Cyt_P450_sf"/>
</dbReference>
<dbReference type="PRINTS" id="PR00463">
    <property type="entry name" value="EP450I"/>
</dbReference>
<evidence type="ECO:0000256" key="1">
    <source>
        <dbReference type="ARBA" id="ARBA00001971"/>
    </source>
</evidence>
<evidence type="ECO:0000256" key="7">
    <source>
        <dbReference type="PIRSR" id="PIRSR602401-1"/>
    </source>
</evidence>
<comment type="similarity">
    <text evidence="2 8">Belongs to the cytochrome P450 family.</text>
</comment>
<dbReference type="InterPro" id="IPR001128">
    <property type="entry name" value="Cyt_P450"/>
</dbReference>
<sequence length="510" mass="57168">MFSINTDTLAYTCLALAAVIFLRAVLTAHHDPLKDLPGPFVSRHMILAISAGFWAICTGEISNLSQTNHALSLKYGPIVRLSPRSVLILDLDAFAAIYRMGSAFRKAREHESVTFGGEANIFSMRDKQQHSARRRLYARAFTASSLRSRWEPAVRATAEAAVASIRRHAEQDGAADVYRLWKFMTADVISRLAFGESFGMVERDGDGHEADEPYFEAIDDWTVKISLKVASTKFLGLLRLLPSKRLRKIDRSEDILLRRASRAVETMRRQQTEEADGNRAQSLFTSALALADDKDDVSISDGSIRSDATVFMFAGTDTTSTTLTYLVWAVLRRPDLQRRLEDEVASLPVDFNEEDAEALPLLDRVLRETLRLYGPANSVLPRMVPAEGVTMLGHYLPPGTKVFTQAWSYHRLPDVFPNPDEFDETRWIEPTRDMKRAFTPFGTGSRSCIGVNLAWMELRLAAALFFRECRGAMMADTTTERDMEQKMQFILMPVGGRCEIKLPAKGLAGE</sequence>
<evidence type="ECO:0008006" key="11">
    <source>
        <dbReference type="Google" id="ProtNLM"/>
    </source>
</evidence>
<evidence type="ECO:0000313" key="9">
    <source>
        <dbReference type="EMBL" id="KAK0385625.1"/>
    </source>
</evidence>
<dbReference type="PANTHER" id="PTHR24305">
    <property type="entry name" value="CYTOCHROME P450"/>
    <property type="match status" value="1"/>
</dbReference>
<dbReference type="PANTHER" id="PTHR24305:SF96">
    <property type="entry name" value="CYTOCHROME P450 MONOOXYGENASE STCB-RELATED"/>
    <property type="match status" value="1"/>
</dbReference>
<keyword evidence="6 7" id="KW-0408">Iron</keyword>
<dbReference type="EMBL" id="JAPDFR010000006">
    <property type="protein sequence ID" value="KAK0385625.1"/>
    <property type="molecule type" value="Genomic_DNA"/>
</dbReference>
<comment type="caution">
    <text evidence="9">The sequence shown here is derived from an EMBL/GenBank/DDBJ whole genome shotgun (WGS) entry which is preliminary data.</text>
</comment>
<gene>
    <name evidence="9" type="ORF">NLU13_6802</name>
</gene>
<dbReference type="InterPro" id="IPR002401">
    <property type="entry name" value="Cyt_P450_E_grp-I"/>
</dbReference>
<dbReference type="SUPFAM" id="SSF48264">
    <property type="entry name" value="Cytochrome P450"/>
    <property type="match status" value="1"/>
</dbReference>
<protein>
    <recommendedName>
        <fullName evidence="11">Cytochrome P450</fullName>
    </recommendedName>
</protein>
<dbReference type="AlphaFoldDB" id="A0AA39L6C9"/>
<dbReference type="GO" id="GO:0005506">
    <property type="term" value="F:iron ion binding"/>
    <property type="evidence" value="ECO:0007669"/>
    <property type="project" value="InterPro"/>
</dbReference>
<dbReference type="InterPro" id="IPR017972">
    <property type="entry name" value="Cyt_P450_CS"/>
</dbReference>
<keyword evidence="10" id="KW-1185">Reference proteome</keyword>
<accession>A0AA39L6C9</accession>
<feature type="binding site" description="axial binding residue" evidence="7">
    <location>
        <position position="448"/>
    </location>
    <ligand>
        <name>heme</name>
        <dbReference type="ChEBI" id="CHEBI:30413"/>
    </ligand>
    <ligandPart>
        <name>Fe</name>
        <dbReference type="ChEBI" id="CHEBI:18248"/>
    </ligandPart>
</feature>
<keyword evidence="3 7" id="KW-0349">Heme</keyword>
<reference evidence="9" key="1">
    <citation type="submission" date="2022-10" db="EMBL/GenBank/DDBJ databases">
        <title>Determination and structural analysis of whole genome sequence of Sarocladium strictum F4-1.</title>
        <authorList>
            <person name="Hu L."/>
            <person name="Jiang Y."/>
        </authorList>
    </citation>
    <scope>NUCLEOTIDE SEQUENCE</scope>
    <source>
        <strain evidence="9">F4-1</strain>
    </source>
</reference>
<dbReference type="InterPro" id="IPR050121">
    <property type="entry name" value="Cytochrome_P450_monoxygenase"/>
</dbReference>
<evidence type="ECO:0000313" key="10">
    <source>
        <dbReference type="Proteomes" id="UP001175261"/>
    </source>
</evidence>
<proteinExistence type="inferred from homology"/>
<name>A0AA39L6C9_SARSR</name>
<dbReference type="Proteomes" id="UP001175261">
    <property type="component" value="Unassembled WGS sequence"/>
</dbReference>
<evidence type="ECO:0000256" key="3">
    <source>
        <dbReference type="ARBA" id="ARBA00022617"/>
    </source>
</evidence>